<protein>
    <recommendedName>
        <fullName evidence="1">PocR domain-containing protein</fullName>
    </recommendedName>
</protein>
<reference evidence="2 3" key="1">
    <citation type="submission" date="2013-09" db="EMBL/GenBank/DDBJ databases">
        <title>Biodegradation of hydrocarbons in the deep terrestrial subsurface : characterization of a microbial consortium composed of two Desulfotomaculum species originating from a deep geological formation.</title>
        <authorList>
            <person name="Aullo T."/>
            <person name="Berlendis S."/>
            <person name="Lascourreges J.-F."/>
            <person name="Dessort D."/>
            <person name="Saint-Laurent S."/>
            <person name="Schraauwers B."/>
            <person name="Mas J."/>
            <person name="Magot M."/>
            <person name="Ranchou-Peyruse A."/>
        </authorList>
    </citation>
    <scope>NUCLEOTIDE SEQUENCE [LARGE SCALE GENOMIC DNA]</scope>
    <source>
        <strain evidence="2 3">Bs107</strain>
    </source>
</reference>
<dbReference type="RefSeq" id="WP_143338381.1">
    <property type="nucleotide sequence ID" value="NZ_AWQQ01000007.1"/>
</dbReference>
<name>A0A2C6MJZ3_9FIRM</name>
<organism evidence="2 3">
    <name type="scientific">Desulforamulus profundi</name>
    <dbReference type="NCBI Taxonomy" id="1383067"/>
    <lineage>
        <taxon>Bacteria</taxon>
        <taxon>Bacillati</taxon>
        <taxon>Bacillota</taxon>
        <taxon>Clostridia</taxon>
        <taxon>Eubacteriales</taxon>
        <taxon>Peptococcaceae</taxon>
        <taxon>Desulforamulus</taxon>
    </lineage>
</organism>
<dbReference type="AlphaFoldDB" id="A0A2C6MJZ3"/>
<evidence type="ECO:0000313" key="3">
    <source>
        <dbReference type="Proteomes" id="UP000222564"/>
    </source>
</evidence>
<dbReference type="InterPro" id="IPR018771">
    <property type="entry name" value="PocR_dom"/>
</dbReference>
<feature type="domain" description="PocR" evidence="1">
    <location>
        <begin position="12"/>
        <end position="48"/>
    </location>
</feature>
<sequence length="49" mass="5489">MKKELSHLDYKELLEEAGLQQIQEQVSKVMGLAVLVTDPSGKPITRISH</sequence>
<accession>A0A2C6MJZ3</accession>
<evidence type="ECO:0000313" key="2">
    <source>
        <dbReference type="EMBL" id="PHJ39856.1"/>
    </source>
</evidence>
<comment type="caution">
    <text evidence="2">The sequence shown here is derived from an EMBL/GenBank/DDBJ whole genome shotgun (WGS) entry which is preliminary data.</text>
</comment>
<keyword evidence="3" id="KW-1185">Reference proteome</keyword>
<evidence type="ECO:0000259" key="1">
    <source>
        <dbReference type="Pfam" id="PF10114"/>
    </source>
</evidence>
<dbReference type="EMBL" id="AWQQ01000007">
    <property type="protein sequence ID" value="PHJ39856.1"/>
    <property type="molecule type" value="Genomic_DNA"/>
</dbReference>
<proteinExistence type="predicted"/>
<dbReference type="Pfam" id="PF10114">
    <property type="entry name" value="PocR"/>
    <property type="match status" value="1"/>
</dbReference>
<dbReference type="Proteomes" id="UP000222564">
    <property type="component" value="Unassembled WGS sequence"/>
</dbReference>
<gene>
    <name evidence="2" type="ORF">P378_01350</name>
</gene>